<dbReference type="EMBL" id="CP152276">
    <property type="protein sequence ID" value="XAE42706.1"/>
    <property type="molecule type" value="Genomic_DNA"/>
</dbReference>
<keyword evidence="5" id="KW-1185">Reference proteome</keyword>
<reference evidence="3 5" key="2">
    <citation type="submission" date="2024-04" db="EMBL/GenBank/DDBJ databases">
        <title>Complete genome sequence of Nguyenibacter vanlangesis HBCM-1154, a strain capable of nitrogen fixation, IAA production, and phosphorus solubilization isolated from sugarcane soil.</title>
        <authorList>
            <person name="MY HANH P."/>
        </authorList>
    </citation>
    <scope>NUCLEOTIDE SEQUENCE [LARGE SCALE GENOMIC DNA]</scope>
    <source>
        <strain evidence="3 5">HBCM 1154</strain>
    </source>
</reference>
<organism evidence="2 4">
    <name type="scientific">Nguyenibacter vanlangensis</name>
    <dbReference type="NCBI Taxonomy" id="1216886"/>
    <lineage>
        <taxon>Bacteria</taxon>
        <taxon>Pseudomonadati</taxon>
        <taxon>Pseudomonadota</taxon>
        <taxon>Alphaproteobacteria</taxon>
        <taxon>Acetobacterales</taxon>
        <taxon>Acetobacteraceae</taxon>
        <taxon>Nguyenibacter</taxon>
    </lineage>
</organism>
<sequence length="192" mass="21637">MGPVNPWSKPDRSIGAILDVPAKAFARRLEWIAGPFLAEIQDTKPDPASIRYRWRPAVILLLTFVDLAWLSNSPRLSPALFLYVELGLSLWSSRLVYKIMLVTGPVYEQDERQRALAAAAREKGLIGALLLTYSGLIELLYQLLRAARFRVDSVLPYLAIEIAVLLTATTVVYQCIRLLYLSWAEQPIPDLE</sequence>
<keyword evidence="1" id="KW-1133">Transmembrane helix</keyword>
<dbReference type="RefSeq" id="WP_176639760.1">
    <property type="nucleotide sequence ID" value="NZ_CP152276.1"/>
</dbReference>
<protein>
    <submittedName>
        <fullName evidence="2">Uncharacterized protein</fullName>
    </submittedName>
</protein>
<accession>A0A7Y7M5H1</accession>
<dbReference type="Proteomes" id="UP001449795">
    <property type="component" value="Chromosome"/>
</dbReference>
<evidence type="ECO:0000313" key="5">
    <source>
        <dbReference type="Proteomes" id="UP001449795"/>
    </source>
</evidence>
<keyword evidence="1" id="KW-0472">Membrane</keyword>
<proteinExistence type="predicted"/>
<feature type="transmembrane region" description="Helical" evidence="1">
    <location>
        <begin position="124"/>
        <end position="144"/>
    </location>
</feature>
<name>A0A7Y7M5H1_9PROT</name>
<evidence type="ECO:0000313" key="2">
    <source>
        <dbReference type="EMBL" id="NVN11017.1"/>
    </source>
</evidence>
<dbReference type="AlphaFoldDB" id="A0A7Y7M5H1"/>
<evidence type="ECO:0000313" key="4">
    <source>
        <dbReference type="Proteomes" id="UP000534870"/>
    </source>
</evidence>
<dbReference type="EMBL" id="JABXXP010000105">
    <property type="protein sequence ID" value="NVN11017.1"/>
    <property type="molecule type" value="Genomic_DNA"/>
</dbReference>
<evidence type="ECO:0000313" key="3">
    <source>
        <dbReference type="EMBL" id="XAE42706.1"/>
    </source>
</evidence>
<evidence type="ECO:0000256" key="1">
    <source>
        <dbReference type="SAM" id="Phobius"/>
    </source>
</evidence>
<dbReference type="Proteomes" id="UP000534870">
    <property type="component" value="Unassembled WGS sequence"/>
</dbReference>
<reference evidence="2 4" key="1">
    <citation type="submission" date="2020-06" db="EMBL/GenBank/DDBJ databases">
        <title>Description of novel acetic acid bacteria.</title>
        <authorList>
            <person name="Sombolestani A."/>
        </authorList>
    </citation>
    <scope>NUCLEOTIDE SEQUENCE [LARGE SCALE GENOMIC DNA]</scope>
    <source>
        <strain evidence="2 4">LMG 31431</strain>
    </source>
</reference>
<keyword evidence="1" id="KW-0812">Transmembrane</keyword>
<feature type="transmembrane region" description="Helical" evidence="1">
    <location>
        <begin position="156"/>
        <end position="176"/>
    </location>
</feature>
<gene>
    <name evidence="3" type="ORF">AAC691_21080</name>
    <name evidence="2" type="ORF">HUK84_07680</name>
</gene>